<sequence>MARSESLLLLVRFVAICNFTTKAVLLDTAEIMERKDVGRIVYIAIHSVLQTKCLLTYASNDLKATARDRFQ</sequence>
<organism evidence="2 3">
    <name type="scientific">Litomosoides sigmodontis</name>
    <name type="common">Filarial nematode worm</name>
    <dbReference type="NCBI Taxonomy" id="42156"/>
    <lineage>
        <taxon>Eukaryota</taxon>
        <taxon>Metazoa</taxon>
        <taxon>Ecdysozoa</taxon>
        <taxon>Nematoda</taxon>
        <taxon>Chromadorea</taxon>
        <taxon>Rhabditida</taxon>
        <taxon>Spirurina</taxon>
        <taxon>Spiruromorpha</taxon>
        <taxon>Filarioidea</taxon>
        <taxon>Onchocercidae</taxon>
        <taxon>Litomosoides</taxon>
    </lineage>
</organism>
<evidence type="ECO:0000256" key="1">
    <source>
        <dbReference type="SAM" id="SignalP"/>
    </source>
</evidence>
<dbReference type="Proteomes" id="UP000277928">
    <property type="component" value="Unassembled WGS sequence"/>
</dbReference>
<dbReference type="EMBL" id="UYRX01000490">
    <property type="protein sequence ID" value="VDK82926.1"/>
    <property type="molecule type" value="Genomic_DNA"/>
</dbReference>
<proteinExistence type="predicted"/>
<evidence type="ECO:0000313" key="2">
    <source>
        <dbReference type="EMBL" id="VDK82926.1"/>
    </source>
</evidence>
<feature type="chain" id="PRO_5018195657" evidence="1">
    <location>
        <begin position="24"/>
        <end position="71"/>
    </location>
</feature>
<dbReference type="AlphaFoldDB" id="A0A3P6T4N9"/>
<keyword evidence="1" id="KW-0732">Signal</keyword>
<accession>A0A3P6T4N9</accession>
<gene>
    <name evidence="2" type="ORF">NLS_LOCUS5980</name>
</gene>
<name>A0A3P6T4N9_LITSI</name>
<evidence type="ECO:0000313" key="3">
    <source>
        <dbReference type="Proteomes" id="UP000277928"/>
    </source>
</evidence>
<reference evidence="2 3" key="1">
    <citation type="submission" date="2018-08" db="EMBL/GenBank/DDBJ databases">
        <authorList>
            <person name="Laetsch R D."/>
            <person name="Stevens L."/>
            <person name="Kumar S."/>
            <person name="Blaxter L. M."/>
        </authorList>
    </citation>
    <scope>NUCLEOTIDE SEQUENCE [LARGE SCALE GENOMIC DNA]</scope>
</reference>
<keyword evidence="3" id="KW-1185">Reference proteome</keyword>
<feature type="signal peptide" evidence="1">
    <location>
        <begin position="1"/>
        <end position="23"/>
    </location>
</feature>
<protein>
    <submittedName>
        <fullName evidence="2">Uncharacterized protein</fullName>
    </submittedName>
</protein>